<proteinExistence type="predicted"/>
<evidence type="ECO:0000313" key="3">
    <source>
        <dbReference type="Proteomes" id="UP000324020"/>
    </source>
</evidence>
<evidence type="ECO:0000256" key="1">
    <source>
        <dbReference type="SAM" id="MobiDB-lite"/>
    </source>
</evidence>
<feature type="region of interest" description="Disordered" evidence="1">
    <location>
        <begin position="1"/>
        <end position="32"/>
    </location>
</feature>
<dbReference type="EMBL" id="FNBO01000003">
    <property type="protein sequence ID" value="SDF28990.1"/>
    <property type="molecule type" value="Genomic_DNA"/>
</dbReference>
<feature type="compositionally biased region" description="Basic and acidic residues" evidence="1">
    <location>
        <begin position="21"/>
        <end position="32"/>
    </location>
</feature>
<dbReference type="Proteomes" id="UP000324020">
    <property type="component" value="Unassembled WGS sequence"/>
</dbReference>
<feature type="compositionally biased region" description="Acidic residues" evidence="1">
    <location>
        <begin position="1"/>
        <end position="20"/>
    </location>
</feature>
<dbReference type="RefSeq" id="WP_149797970.1">
    <property type="nucleotide sequence ID" value="NZ_FNBO01000003.1"/>
</dbReference>
<protein>
    <submittedName>
        <fullName evidence="2">Uncharacterized protein</fullName>
    </submittedName>
</protein>
<dbReference type="OrthoDB" id="319635at2157"/>
<evidence type="ECO:0000313" key="2">
    <source>
        <dbReference type="EMBL" id="SDF28990.1"/>
    </source>
</evidence>
<organism evidence="2 3">
    <name type="scientific">Halorubrum xinjiangense</name>
    <dbReference type="NCBI Taxonomy" id="261291"/>
    <lineage>
        <taxon>Archaea</taxon>
        <taxon>Methanobacteriati</taxon>
        <taxon>Methanobacteriota</taxon>
        <taxon>Stenosarchaea group</taxon>
        <taxon>Halobacteria</taxon>
        <taxon>Halobacteriales</taxon>
        <taxon>Haloferacaceae</taxon>
        <taxon>Halorubrum</taxon>
    </lineage>
</organism>
<keyword evidence="3" id="KW-1185">Reference proteome</keyword>
<reference evidence="2 3" key="1">
    <citation type="submission" date="2016-10" db="EMBL/GenBank/DDBJ databases">
        <authorList>
            <person name="Varghese N."/>
            <person name="Submissions S."/>
        </authorList>
    </citation>
    <scope>NUCLEOTIDE SEQUENCE [LARGE SCALE GENOMIC DNA]</scope>
    <source>
        <strain evidence="2 3">CGMCC 1.3527</strain>
    </source>
</reference>
<accession>A0A1G7JVM4</accession>
<dbReference type="AlphaFoldDB" id="A0A1G7JVM4"/>
<name>A0A1G7JVM4_9EURY</name>
<sequence>MEADDPDAQADDFDAHDDDLDAHPDDPDAHTDDLDAFVAANLDRYAETQGVLPERLAEFGDLYRSQGHLTRDQLYEIAYESSTRSAYHVEKNPEERCLEVTRNARAVDGDFSTIHLLSGLAGFKAPTASCVLAALDGDRHAVVDTRVWASLERLGYLDGRRESFDAADYVAMIEPIREIADETGYRAVDVGYALFAHDAHVREGTLH</sequence>
<gene>
    <name evidence="2" type="ORF">SAMN04488067_103102</name>
</gene>